<dbReference type="InterPro" id="IPR001646">
    <property type="entry name" value="5peptide_repeat"/>
</dbReference>
<evidence type="ECO:0000256" key="4">
    <source>
        <dbReference type="SAM" id="MobiDB-lite"/>
    </source>
</evidence>
<accession>A0A9P3LTX3</accession>
<dbReference type="InterPro" id="IPR056251">
    <property type="entry name" value="Arm_rpt_dom"/>
</dbReference>
<feature type="repeat" description="WD" evidence="3">
    <location>
        <begin position="1625"/>
        <end position="1666"/>
    </location>
</feature>
<feature type="repeat" description="WD" evidence="3">
    <location>
        <begin position="1416"/>
        <end position="1457"/>
    </location>
</feature>
<dbReference type="CDD" id="cd00200">
    <property type="entry name" value="WD40"/>
    <property type="match status" value="2"/>
</dbReference>
<name>A0A9P3LTX3_9FUNG</name>
<dbReference type="GO" id="GO:0035097">
    <property type="term" value="C:histone methyltransferase complex"/>
    <property type="evidence" value="ECO:0007669"/>
    <property type="project" value="UniProtKB-ARBA"/>
</dbReference>
<dbReference type="PANTHER" id="PTHR19848">
    <property type="entry name" value="WD40 REPEAT PROTEIN"/>
    <property type="match status" value="1"/>
</dbReference>
<keyword evidence="7" id="KW-1185">Reference proteome</keyword>
<reference evidence="6" key="1">
    <citation type="submission" date="2021-11" db="EMBL/GenBank/DDBJ databases">
        <authorList>
            <person name="Herlambang A."/>
            <person name="Guo Y."/>
            <person name="Takashima Y."/>
            <person name="Nishizawa T."/>
        </authorList>
    </citation>
    <scope>NUCLEOTIDE SEQUENCE</scope>
    <source>
        <strain evidence="6">E1425</strain>
    </source>
</reference>
<reference evidence="6" key="2">
    <citation type="journal article" date="2022" name="Microbiol. Resour. Announc.">
        <title>Whole-Genome Sequence of Entomortierella parvispora E1425, a Mucoromycotan Fungus Associated with Burkholderiaceae-Related Endosymbiotic Bacteria.</title>
        <authorList>
            <person name="Herlambang A."/>
            <person name="Guo Y."/>
            <person name="Takashima Y."/>
            <person name="Narisawa K."/>
            <person name="Ohta H."/>
            <person name="Nishizawa T."/>
        </authorList>
    </citation>
    <scope>NUCLEOTIDE SEQUENCE</scope>
    <source>
        <strain evidence="6">E1425</strain>
    </source>
</reference>
<dbReference type="Gene3D" id="2.160.20.80">
    <property type="entry name" value="E3 ubiquitin-protein ligase SopA"/>
    <property type="match status" value="1"/>
</dbReference>
<keyword evidence="2" id="KW-0677">Repeat</keyword>
<dbReference type="EMBL" id="BQFW01000003">
    <property type="protein sequence ID" value="GJJ70075.1"/>
    <property type="molecule type" value="Genomic_DNA"/>
</dbReference>
<dbReference type="SUPFAM" id="SSF101898">
    <property type="entry name" value="NHL repeat"/>
    <property type="match status" value="1"/>
</dbReference>
<evidence type="ECO:0000256" key="3">
    <source>
        <dbReference type="PROSITE-ProRule" id="PRU00221"/>
    </source>
</evidence>
<keyword evidence="1 3" id="KW-0853">WD repeat</keyword>
<dbReference type="PROSITE" id="PS00678">
    <property type="entry name" value="WD_REPEATS_1"/>
    <property type="match status" value="9"/>
</dbReference>
<feature type="repeat" description="WD" evidence="3">
    <location>
        <begin position="1499"/>
        <end position="1540"/>
    </location>
</feature>
<feature type="repeat" description="WD" evidence="3">
    <location>
        <begin position="1290"/>
        <end position="1331"/>
    </location>
</feature>
<dbReference type="PRINTS" id="PR00320">
    <property type="entry name" value="GPROTEINBRPT"/>
</dbReference>
<feature type="repeat" description="WD" evidence="3">
    <location>
        <begin position="1332"/>
        <end position="1373"/>
    </location>
</feature>
<dbReference type="FunFam" id="2.130.10.10:FF:000228">
    <property type="entry name" value="COMPASS-like H3K4 histone methylase component WDR5A"/>
    <property type="match status" value="1"/>
</dbReference>
<feature type="repeat" description="WD" evidence="3">
    <location>
        <begin position="1709"/>
        <end position="1750"/>
    </location>
</feature>
<gene>
    <name evidence="6" type="ORF">EMPS_02424</name>
</gene>
<evidence type="ECO:0000256" key="2">
    <source>
        <dbReference type="ARBA" id="ARBA00022737"/>
    </source>
</evidence>
<feature type="repeat" description="WD" evidence="3">
    <location>
        <begin position="1583"/>
        <end position="1624"/>
    </location>
</feature>
<organism evidence="6 7">
    <name type="scientific">Entomortierella parvispora</name>
    <dbReference type="NCBI Taxonomy" id="205924"/>
    <lineage>
        <taxon>Eukaryota</taxon>
        <taxon>Fungi</taxon>
        <taxon>Fungi incertae sedis</taxon>
        <taxon>Mucoromycota</taxon>
        <taxon>Mortierellomycotina</taxon>
        <taxon>Mortierellomycetes</taxon>
        <taxon>Mortierellales</taxon>
        <taxon>Mortierellaceae</taxon>
        <taxon>Entomortierella</taxon>
    </lineage>
</organism>
<dbReference type="Gene3D" id="2.130.10.10">
    <property type="entry name" value="YVTN repeat-like/Quinoprotein amine dehydrogenase"/>
    <property type="match status" value="5"/>
</dbReference>
<feature type="domain" description="Arm-like repeat" evidence="5">
    <location>
        <begin position="204"/>
        <end position="526"/>
    </location>
</feature>
<dbReference type="OrthoDB" id="538223at2759"/>
<dbReference type="PROSITE" id="PS50294">
    <property type="entry name" value="WD_REPEATS_REGION"/>
    <property type="match status" value="11"/>
</dbReference>
<dbReference type="PANTHER" id="PTHR19848:SF8">
    <property type="entry name" value="F-BOX AND WD REPEAT DOMAIN CONTAINING 7"/>
    <property type="match status" value="1"/>
</dbReference>
<dbReference type="InterPro" id="IPR019775">
    <property type="entry name" value="WD40_repeat_CS"/>
</dbReference>
<sequence>MVFWNKRSLPPQEAVGRANKYLEKARGTQNKQKGFGYCSDAKKTLERIDTSISVKDRLQVVSVYREHGRILETLGFVAEAKVSYGKADELGGDTEVIVTVLPRSASPTPQLPPASGPVDLSPLSETQDSSVSSPKTIAGRDKETVFATIFTKDCPPSTAPGKLPKANERLENTRQLANGLGLLQASTLSEDNLDSLVPWAHDWLKVTKQDEYEQERLETLAKDMVRALVRDELKNQEVIAEVLCLAPVLKKDEFHSLLDLFVNEIEHSTLLDIPALEGLAQLIQGASPGYIDADDLVQILGLLNLRLQKTFQKSAHHVYRLTLTVSRVLDAMVDSKIDGLDRVDLHEPLLLYFKDLKKAGDPYLVFQAVYTYQALLSVPDNEELWKAALRRTGAVIKGVSGLASAVKGLDIGAFIDGLQSIQGGLQGAGQFFGTVMDAYNGVNDLIEGGQGFLESLKSGLSFKQKRDWYPVLRAADASARNGQLVQFKALVWDAHCRYDPAFQWGLCQRLRFLAVAPYLDVESQNDAVAFLGEIYCNDENWGQEPIIKQCILDIVLQLASTSDPTVPGSMSYTATALLRELEHDGDATKRALYRTSTKSGPSSHSWSIALPPPNVSTTLIDRVQNKPSVKLELRKYEQRRMEFQEKRRGHAVYIDPQAKASRKSPDTELFDLTSEKVDEFLKSDKKVFLILGDSGAGKSTFNLELEFSLWGDYKNHKKWIPIFVSLPEIREPERDIIPKQLRRYVNLKDEQLQELKDNYEFILICDGYDECQWGINLYNGNRLNDSGEWKAKMIISCRSESLVPNYRIFFQPGDRNNRASAGHLQEAVIVPFSTAKIENYIQRYVKKNAATNDSIWSFKEYKRTIEGIPNLLELVTNPFLLSLALEVLPRLVGLQDLVLTNVTRVTLYDLFLEQWVDRGQVRLVERTPTLNQDDQKVCRTLTKANFSQLAIDLVKDLAVAIYCNQDGKPVVDFSPIKDTNNWKSKFFDDDNGKNFLREATPLVCTDNKYRFIHKSVLEYGVARAVFEPSNEGDTQSFVEQWNECQESELESLATMESISVLFRKNFVHQPSIIGFLADRVHHSEEFKNQLHDIITLSKTDQRVSQAAANAITILIRSGERFNGEDLRGIRVPGADLSYGDFDSALLQGADLRNTILRNAWLHRADLSNSQMGGATFGEYPHLELEDRVRDFTYSPDGKRLTVGLANDTISMYDTSTWNKISFPTDHQIASGSDDKTVRLWDAQADAPVTSISNVTSMAYSPDGLQMASVCDEDHTVRLWNGQTGVLVFTLEGHTDRVTSITFSPSGNHLASGSWDRTVRLWDAQTGALVSFLDGADGVFTSVVYSPCGHRIATGSSDKTVRLWDAHTGALISTLSGNTKTVSSVVYSPSGNQIASGGWDYTVRLWDAQTGTPTFSLSGHTSVVASVAYSASGHQIASGSSDETVRLWDAQTGAPISSFSGHAGSVTFVLFSPSGQIVSGSNDKTVRLWDPHTDFPAFSTNGHSGNVTSVAYSHSGHQVASCSWDKTVRLWDAQTGALVSTLNGHTRNVQSVTLSPSGHQIASGSDGTTARLWDAQTGTLTFSLSGHKSGVNSVAYSPSGHQIATGSVDKAIRLWDAQTGALSSTLRGHIVEITSVVYSPSGHQIASGSWDATVRLWDAHTGDFVLALEGHTEAVLSVAYSPSGHQIATGGFDKTVRLWDAETGAPVFLLEDHTNEVNCVEYSPNGRLVASGSLDDTVRLWDISSGQCLFVLGGFHDEPYGIAWKDTREGLYFVVGGRAKSVRTWKLIENENQLQVRLHWRSTPDTLVLLKASIQGVQDISDMNLRLLQQRGARGLPIAL</sequence>
<dbReference type="SUPFAM" id="SSF50978">
    <property type="entry name" value="WD40 repeat-like"/>
    <property type="match status" value="2"/>
</dbReference>
<feature type="region of interest" description="Disordered" evidence="4">
    <location>
        <begin position="104"/>
        <end position="136"/>
    </location>
</feature>
<feature type="repeat" description="WD" evidence="3">
    <location>
        <begin position="1458"/>
        <end position="1489"/>
    </location>
</feature>
<dbReference type="InterPro" id="IPR020472">
    <property type="entry name" value="WD40_PAC1"/>
</dbReference>
<dbReference type="Proteomes" id="UP000827284">
    <property type="component" value="Unassembled WGS sequence"/>
</dbReference>
<feature type="compositionally biased region" description="Polar residues" evidence="4">
    <location>
        <begin position="123"/>
        <end position="135"/>
    </location>
</feature>
<protein>
    <recommendedName>
        <fullName evidence="5">Arm-like repeat domain-containing protein</fullName>
    </recommendedName>
</protein>
<dbReference type="InterPro" id="IPR015943">
    <property type="entry name" value="WD40/YVTN_repeat-like_dom_sf"/>
</dbReference>
<dbReference type="SUPFAM" id="SSF141571">
    <property type="entry name" value="Pentapeptide repeat-like"/>
    <property type="match status" value="1"/>
</dbReference>
<feature type="repeat" description="WD" evidence="3">
    <location>
        <begin position="1667"/>
        <end position="1708"/>
    </location>
</feature>
<dbReference type="InterPro" id="IPR001680">
    <property type="entry name" value="WD40_rpt"/>
</dbReference>
<dbReference type="InterPro" id="IPR027417">
    <property type="entry name" value="P-loop_NTPase"/>
</dbReference>
<feature type="repeat" description="WD" evidence="3">
    <location>
        <begin position="1374"/>
        <end position="1415"/>
    </location>
</feature>
<evidence type="ECO:0000256" key="1">
    <source>
        <dbReference type="ARBA" id="ARBA00022574"/>
    </source>
</evidence>
<dbReference type="SMART" id="SM00320">
    <property type="entry name" value="WD40"/>
    <property type="match status" value="14"/>
</dbReference>
<comment type="caution">
    <text evidence="6">The sequence shown here is derived from an EMBL/GenBank/DDBJ whole genome shotgun (WGS) entry which is preliminary data.</text>
</comment>
<dbReference type="Pfam" id="PF00400">
    <property type="entry name" value="WD40"/>
    <property type="match status" value="13"/>
</dbReference>
<evidence type="ECO:0000313" key="7">
    <source>
        <dbReference type="Proteomes" id="UP000827284"/>
    </source>
</evidence>
<dbReference type="Gene3D" id="3.40.50.300">
    <property type="entry name" value="P-loop containing nucleotide triphosphate hydrolases"/>
    <property type="match status" value="1"/>
</dbReference>
<feature type="repeat" description="WD" evidence="3">
    <location>
        <begin position="1541"/>
        <end position="1582"/>
    </location>
</feature>
<dbReference type="Pfam" id="PF23948">
    <property type="entry name" value="ARM_5"/>
    <property type="match status" value="1"/>
</dbReference>
<dbReference type="PROSITE" id="PS50082">
    <property type="entry name" value="WD_REPEATS_2"/>
    <property type="match status" value="12"/>
</dbReference>
<dbReference type="Pfam" id="PF00805">
    <property type="entry name" value="Pentapeptide"/>
    <property type="match status" value="1"/>
</dbReference>
<evidence type="ECO:0000313" key="6">
    <source>
        <dbReference type="EMBL" id="GJJ70075.1"/>
    </source>
</evidence>
<feature type="repeat" description="WD" evidence="3">
    <location>
        <begin position="1223"/>
        <end position="1250"/>
    </location>
</feature>
<dbReference type="SUPFAM" id="SSF52540">
    <property type="entry name" value="P-loop containing nucleoside triphosphate hydrolases"/>
    <property type="match status" value="1"/>
</dbReference>
<evidence type="ECO:0000259" key="5">
    <source>
        <dbReference type="Pfam" id="PF23948"/>
    </source>
</evidence>
<proteinExistence type="predicted"/>
<dbReference type="InterPro" id="IPR036322">
    <property type="entry name" value="WD40_repeat_dom_sf"/>
</dbReference>